<accession>A0A941HVZ2</accession>
<dbReference type="RefSeq" id="WP_215339512.1">
    <property type="nucleotide sequence ID" value="NZ_JAGSGD010000001.1"/>
</dbReference>
<organism evidence="2 3">
    <name type="scientific">Phenylobacterium glaciei</name>
    <dbReference type="NCBI Taxonomy" id="2803784"/>
    <lineage>
        <taxon>Bacteria</taxon>
        <taxon>Pseudomonadati</taxon>
        <taxon>Pseudomonadota</taxon>
        <taxon>Alphaproteobacteria</taxon>
        <taxon>Caulobacterales</taxon>
        <taxon>Caulobacteraceae</taxon>
        <taxon>Phenylobacterium</taxon>
    </lineage>
</organism>
<protein>
    <submittedName>
        <fullName evidence="2">Uncharacterized protein</fullName>
    </submittedName>
</protein>
<feature type="signal peptide" evidence="1">
    <location>
        <begin position="1"/>
        <end position="29"/>
    </location>
</feature>
<feature type="chain" id="PRO_5037475387" evidence="1">
    <location>
        <begin position="30"/>
        <end position="433"/>
    </location>
</feature>
<evidence type="ECO:0000313" key="3">
    <source>
        <dbReference type="Proteomes" id="UP000622580"/>
    </source>
</evidence>
<keyword evidence="3" id="KW-1185">Reference proteome</keyword>
<dbReference type="EMBL" id="JAGSGD010000001">
    <property type="protein sequence ID" value="MBR7619233.1"/>
    <property type="molecule type" value="Genomic_DNA"/>
</dbReference>
<sequence>MDSRTKTTINRRLFTSGVIGLAATSSAPAASQPANLLPARSDISFSPRMGADNRHGDPFEIAKTFHANRIDWTYGDAAFIAECVARGFAVGAALSPTMSRPDGDISDRMRDKSGQPVTAPWMKGWQGGRAYWGCFNNPDFRSLILGRARAAVAAGATRLQFDDAAGNYGAVAWGACWCAACRAKAAAQGVDLETGMKRFQLASVRDFFQGLRDGLPANILLSSNNGAIDWNPPYDLFDFGVAEMDEAQVNPQYLFNKFAAIESAGKFQFVTLRSESVDLNRRAIAMIYALGGGVIAPWDVFLRPNGAGSDRFYGAPEDYADQLGVIRQNATWFDDFTLEAALGTGVSRRPDLLQASGPVDLAVLRRAPDGRLVLHVVNASKAAKVEISVKTVATQAQFAATGAPIPYNGRSADGWHTLSIPPDRIWNMALVKQ</sequence>
<keyword evidence="1" id="KW-0732">Signal</keyword>
<name>A0A941HVZ2_9CAUL</name>
<evidence type="ECO:0000256" key="1">
    <source>
        <dbReference type="SAM" id="SignalP"/>
    </source>
</evidence>
<reference evidence="2" key="1">
    <citation type="submission" date="2021-04" db="EMBL/GenBank/DDBJ databases">
        <title>Draft genome assembly of strain Phenylobacterium sp. 20VBR1 using MiniION and Illumina platforms.</title>
        <authorList>
            <person name="Thomas F.A."/>
            <person name="Krishnan K.P."/>
            <person name="Sinha R.K."/>
        </authorList>
    </citation>
    <scope>NUCLEOTIDE SEQUENCE</scope>
    <source>
        <strain evidence="2">20VBR1</strain>
    </source>
</reference>
<dbReference type="Proteomes" id="UP000622580">
    <property type="component" value="Unassembled WGS sequence"/>
</dbReference>
<dbReference type="AlphaFoldDB" id="A0A941HVZ2"/>
<evidence type="ECO:0000313" key="2">
    <source>
        <dbReference type="EMBL" id="MBR7619233.1"/>
    </source>
</evidence>
<proteinExistence type="predicted"/>
<gene>
    <name evidence="2" type="ORF">JKL49_07505</name>
</gene>
<comment type="caution">
    <text evidence="2">The sequence shown here is derived from an EMBL/GenBank/DDBJ whole genome shotgun (WGS) entry which is preliminary data.</text>
</comment>